<dbReference type="Proteomes" id="UP001153678">
    <property type="component" value="Unassembled WGS sequence"/>
</dbReference>
<name>A0A9W4X3B5_9GLOM</name>
<proteinExistence type="predicted"/>
<accession>A0A9W4X3B5</accession>
<dbReference type="EMBL" id="CAMKVN010007974">
    <property type="protein sequence ID" value="CAI2192050.1"/>
    <property type="molecule type" value="Genomic_DNA"/>
</dbReference>
<organism evidence="1 2">
    <name type="scientific">Funneliformis geosporum</name>
    <dbReference type="NCBI Taxonomy" id="1117311"/>
    <lineage>
        <taxon>Eukaryota</taxon>
        <taxon>Fungi</taxon>
        <taxon>Fungi incertae sedis</taxon>
        <taxon>Mucoromycota</taxon>
        <taxon>Glomeromycotina</taxon>
        <taxon>Glomeromycetes</taxon>
        <taxon>Glomerales</taxon>
        <taxon>Glomeraceae</taxon>
        <taxon>Funneliformis</taxon>
    </lineage>
</organism>
<evidence type="ECO:0000313" key="1">
    <source>
        <dbReference type="EMBL" id="CAI2192050.1"/>
    </source>
</evidence>
<sequence length="86" mass="9732">KYILDVQVDADLTSDSILHLVHLFDKAEKTSQKEKLLWYYYIEATSSFISISTKTFETTMGNVKSALENVNDTLLSPVIIPPPNLQ</sequence>
<protein>
    <submittedName>
        <fullName evidence="1">11653_t:CDS:1</fullName>
    </submittedName>
</protein>
<reference evidence="1" key="1">
    <citation type="submission" date="2022-08" db="EMBL/GenBank/DDBJ databases">
        <authorList>
            <person name="Kallberg Y."/>
            <person name="Tangrot J."/>
            <person name="Rosling A."/>
        </authorList>
    </citation>
    <scope>NUCLEOTIDE SEQUENCE</scope>
    <source>
        <strain evidence="1">Wild A</strain>
    </source>
</reference>
<dbReference type="AlphaFoldDB" id="A0A9W4X3B5"/>
<dbReference type="OrthoDB" id="2423674at2759"/>
<keyword evidence="2" id="KW-1185">Reference proteome</keyword>
<comment type="caution">
    <text evidence="1">The sequence shown here is derived from an EMBL/GenBank/DDBJ whole genome shotgun (WGS) entry which is preliminary data.</text>
</comment>
<evidence type="ECO:0000313" key="2">
    <source>
        <dbReference type="Proteomes" id="UP001153678"/>
    </source>
</evidence>
<feature type="non-terminal residue" evidence="1">
    <location>
        <position position="86"/>
    </location>
</feature>
<gene>
    <name evidence="1" type="ORF">FWILDA_LOCUS15381</name>
</gene>